<dbReference type="InterPro" id="IPR019056">
    <property type="entry name" value="Phage_TAC_6"/>
</dbReference>
<evidence type="ECO:0000313" key="2">
    <source>
        <dbReference type="Proteomes" id="UP000500870"/>
    </source>
</evidence>
<organism evidence="1 2">
    <name type="scientific">Agrobacterium pusense</name>
    <dbReference type="NCBI Taxonomy" id="648995"/>
    <lineage>
        <taxon>Bacteria</taxon>
        <taxon>Pseudomonadati</taxon>
        <taxon>Pseudomonadota</taxon>
        <taxon>Alphaproteobacteria</taxon>
        <taxon>Hyphomicrobiales</taxon>
        <taxon>Rhizobiaceae</taxon>
        <taxon>Rhizobium/Agrobacterium group</taxon>
        <taxon>Agrobacterium</taxon>
    </lineage>
</organism>
<dbReference type="InterPro" id="IPR011739">
    <property type="entry name" value="GTA_rcc01693"/>
</dbReference>
<dbReference type="Proteomes" id="UP000500870">
    <property type="component" value="Chromosome 1"/>
</dbReference>
<sequence>MNAAAGDATPRPFPWDAVLHAGFCLLRLSSEVFWRLTPREFFAMTGGVRSGSHGPDRQEMEAMMRRFPDRDASDHRFAKIF</sequence>
<accession>A0A6H0ZSS9</accession>
<name>A0A6H0ZSS9_9HYPH</name>
<dbReference type="RefSeq" id="WP_081950612.1">
    <property type="nucleotide sequence ID" value="NZ_CP050898.1"/>
</dbReference>
<dbReference type="AlphaFoldDB" id="A0A6H0ZSS9"/>
<evidence type="ECO:0000313" key="1">
    <source>
        <dbReference type="EMBL" id="QIX23074.1"/>
    </source>
</evidence>
<protein>
    <submittedName>
        <fullName evidence="1">Phage tail assembly chaperone</fullName>
    </submittedName>
</protein>
<proteinExistence type="predicted"/>
<gene>
    <name evidence="1" type="ORF">FOB41_17350</name>
</gene>
<dbReference type="Pfam" id="PF09550">
    <property type="entry name" value="Phage_TAC_6"/>
    <property type="match status" value="1"/>
</dbReference>
<dbReference type="EMBL" id="CP050898">
    <property type="protein sequence ID" value="QIX23074.1"/>
    <property type="molecule type" value="Genomic_DNA"/>
</dbReference>
<dbReference type="NCBIfam" id="TIGR02216">
    <property type="entry name" value="phage_TIGR02216"/>
    <property type="match status" value="1"/>
</dbReference>
<reference evidence="1 2" key="1">
    <citation type="submission" date="2020-04" db="EMBL/GenBank/DDBJ databases">
        <title>FDA dAtabase for Regulatory Grade micrObial Sequences (FDA-ARGOS): Supporting development and validation of Infectious Disease Dx tests.</title>
        <authorList>
            <person name="Sciortino C."/>
            <person name="Tallon L."/>
            <person name="Sadzewicz L."/>
            <person name="Vavikolanu K."/>
            <person name="Mehta A."/>
            <person name="Aluvathingal J."/>
            <person name="Nadendla S."/>
            <person name="Nandy P."/>
            <person name="Geyer C."/>
            <person name="Yan Y."/>
            <person name="Sichtig H."/>
        </authorList>
    </citation>
    <scope>NUCLEOTIDE SEQUENCE [LARGE SCALE GENOMIC DNA]</scope>
    <source>
        <strain evidence="1 2">FDAARGOS_633</strain>
    </source>
</reference>